<feature type="domain" description="DJ-1/PfpI" evidence="1">
    <location>
        <begin position="4"/>
        <end position="163"/>
    </location>
</feature>
<keyword evidence="2" id="KW-0315">Glutamine amidotransferase</keyword>
<dbReference type="CDD" id="cd03140">
    <property type="entry name" value="GATase1_PfpI_3"/>
    <property type="match status" value="1"/>
</dbReference>
<dbReference type="EMBL" id="LRHK01000001">
    <property type="protein sequence ID" value="KWX18979.1"/>
    <property type="molecule type" value="Genomic_DNA"/>
</dbReference>
<accession>A0A133CKE7</accession>
<evidence type="ECO:0000259" key="1">
    <source>
        <dbReference type="Pfam" id="PF01965"/>
    </source>
</evidence>
<dbReference type="EMBL" id="MVGJ01000042">
    <property type="protein sequence ID" value="OOL82532.1"/>
    <property type="molecule type" value="Genomic_DNA"/>
</dbReference>
<evidence type="ECO:0000313" key="4">
    <source>
        <dbReference type="EMBL" id="OTN99628.1"/>
    </source>
</evidence>
<dbReference type="Proteomes" id="UP000070452">
    <property type="component" value="Unassembled WGS sequence"/>
</dbReference>
<protein>
    <submittedName>
        <fullName evidence="4">DJ-1/PfpI family protein</fullName>
    </submittedName>
    <submittedName>
        <fullName evidence="2">Glutamine amidotransferase</fullName>
    </submittedName>
</protein>
<evidence type="ECO:0000313" key="2">
    <source>
        <dbReference type="EMBL" id="KWX18979.1"/>
    </source>
</evidence>
<evidence type="ECO:0000313" key="7">
    <source>
        <dbReference type="Proteomes" id="UP000183509"/>
    </source>
</evidence>
<dbReference type="InterPro" id="IPR002818">
    <property type="entry name" value="DJ-1/PfpI"/>
</dbReference>
<dbReference type="EMBL" id="FKLM01000009">
    <property type="protein sequence ID" value="SAM41443.1"/>
    <property type="molecule type" value="Genomic_DNA"/>
</dbReference>
<dbReference type="Proteomes" id="UP000183509">
    <property type="component" value="Unassembled WGS sequence"/>
</dbReference>
<evidence type="ECO:0000313" key="3">
    <source>
        <dbReference type="EMBL" id="OOL82532.1"/>
    </source>
</evidence>
<proteinExistence type="predicted"/>
<dbReference type="GO" id="GO:0005737">
    <property type="term" value="C:cytoplasm"/>
    <property type="evidence" value="ECO:0007669"/>
    <property type="project" value="TreeGrafter"/>
</dbReference>
<dbReference type="GO" id="GO:0016740">
    <property type="term" value="F:transferase activity"/>
    <property type="evidence" value="ECO:0007669"/>
    <property type="project" value="UniProtKB-KW"/>
</dbReference>
<gene>
    <name evidence="4" type="ORF">A5804_001119</name>
    <name evidence="2" type="ORF">AWT83_11050</name>
    <name evidence="3" type="ORF">B1P95_08750</name>
    <name evidence="5" type="ORF">DTPHA_600898</name>
</gene>
<dbReference type="PATRIC" id="fig|1352.1358.peg.1518"/>
<dbReference type="Pfam" id="PF01965">
    <property type="entry name" value="DJ-1_PfpI"/>
    <property type="match status" value="1"/>
</dbReference>
<name>A0A133CKE7_ENTFC</name>
<reference evidence="4 9" key="4">
    <citation type="submission" date="2017-05" db="EMBL/GenBank/DDBJ databases">
        <title>The Genome Sequence of Enterococcus faecium 6F2_DIV0138.</title>
        <authorList>
            <consortium name="The Broad Institute Genomics Platform"/>
            <consortium name="The Broad Institute Genomic Center for Infectious Diseases"/>
            <person name="Earl A."/>
            <person name="Manson A."/>
            <person name="Schwartman J."/>
            <person name="Gilmore M."/>
            <person name="Abouelleil A."/>
            <person name="Cao P."/>
            <person name="Chapman S."/>
            <person name="Cusick C."/>
            <person name="Shea T."/>
            <person name="Young S."/>
            <person name="Neafsey D."/>
            <person name="Nusbaum C."/>
            <person name="Birren B."/>
        </authorList>
    </citation>
    <scope>NUCLEOTIDE SEQUENCE [LARGE SCALE GENOMIC DNA]</scope>
    <source>
        <strain evidence="4 9">6F2_DIV0138</strain>
    </source>
</reference>
<reference evidence="2 6" key="1">
    <citation type="submission" date="2016-01" db="EMBL/GenBank/DDBJ databases">
        <title>Molecular Mechanisms for transfer of large genomic segments between Enterococcus faecium strains.</title>
        <authorList>
            <person name="Garcia-Solache M.A."/>
            <person name="Lebreton F."/>
            <person name="Mclaughlin R.E."/>
            <person name="Whiteaker J.D."/>
            <person name="Gilmore M.S."/>
            <person name="Rice L.B."/>
        </authorList>
    </citation>
    <scope>NUCLEOTIDE SEQUENCE [LARGE SCALE GENOMIC DNA]</scope>
    <source>
        <strain evidence="2 6">D344RRF x C68</strain>
    </source>
</reference>
<dbReference type="PANTHER" id="PTHR48094">
    <property type="entry name" value="PROTEIN/NUCLEIC ACID DEGLYCASE DJ-1-RELATED"/>
    <property type="match status" value="1"/>
</dbReference>
<comment type="caution">
    <text evidence="2">The sequence shown here is derived from an EMBL/GenBank/DDBJ whole genome shotgun (WGS) entry which is preliminary data.</text>
</comment>
<evidence type="ECO:0000313" key="8">
    <source>
        <dbReference type="Proteomes" id="UP000191171"/>
    </source>
</evidence>
<reference evidence="3 8" key="3">
    <citation type="submission" date="2017-02" db="EMBL/GenBank/DDBJ databases">
        <title>Clonality and virulence of isolates of VRE in Hematopoietic Stem Cell Transplanted (HSCT) patients.</title>
        <authorList>
            <person name="Marchi A.P."/>
            <person name="Martins R.C."/>
            <person name="Marie S.K."/>
            <person name="Levin A.S."/>
            <person name="Costa S.F."/>
        </authorList>
    </citation>
    <scope>NUCLEOTIDE SEQUENCE [LARGE SCALE GENOMIC DNA]</scope>
    <source>
        <strain evidence="3 8">LIM1759</strain>
    </source>
</reference>
<sequence length="196" mass="22545">MKTAITFLLEEYADWEGAYITSTLNQNEKWQNKTASIQSEVTSIGGLKTKIDYLIEQIPEKVDLFIMIGGNSWDIKNHHLYQIIDKLLKTDVPVAAICGAVDYLAQSGLLQGYKHTGNAQFPWLESENYQNKEDFIEQQAVKDRNLITANGTAPIEFTDLILQAVHFETEEIREKTIRLYKLGFYDYYKKYGDPFS</sequence>
<dbReference type="RefSeq" id="WP_002289535.1">
    <property type="nucleotide sequence ID" value="NZ_AP026601.1"/>
</dbReference>
<dbReference type="PANTHER" id="PTHR48094:SF19">
    <property type="entry name" value="DJ-1_PFPI DOMAIN-CONTAINING PROTEIN"/>
    <property type="match status" value="1"/>
</dbReference>
<dbReference type="Proteomes" id="UP000191171">
    <property type="component" value="Unassembled WGS sequence"/>
</dbReference>
<evidence type="ECO:0000313" key="5">
    <source>
        <dbReference type="EMBL" id="SAM41443.1"/>
    </source>
</evidence>
<dbReference type="OMA" id="DGFADWE"/>
<dbReference type="Proteomes" id="UP000194737">
    <property type="component" value="Unassembled WGS sequence"/>
</dbReference>
<dbReference type="AlphaFoldDB" id="A0A133CKE7"/>
<dbReference type="SUPFAM" id="SSF52317">
    <property type="entry name" value="Class I glutamine amidotransferase-like"/>
    <property type="match status" value="1"/>
</dbReference>
<evidence type="ECO:0000313" key="9">
    <source>
        <dbReference type="Proteomes" id="UP000194737"/>
    </source>
</evidence>
<dbReference type="InterPro" id="IPR029062">
    <property type="entry name" value="Class_I_gatase-like"/>
</dbReference>
<organism evidence="2 6">
    <name type="scientific">Enterococcus faecium</name>
    <name type="common">Streptococcus faecium</name>
    <dbReference type="NCBI Taxonomy" id="1352"/>
    <lineage>
        <taxon>Bacteria</taxon>
        <taxon>Bacillati</taxon>
        <taxon>Bacillota</taxon>
        <taxon>Bacilli</taxon>
        <taxon>Lactobacillales</taxon>
        <taxon>Enterococcaceae</taxon>
        <taxon>Enterococcus</taxon>
    </lineage>
</organism>
<evidence type="ECO:0000313" key="6">
    <source>
        <dbReference type="Proteomes" id="UP000070452"/>
    </source>
</evidence>
<dbReference type="EMBL" id="NGLB01000001">
    <property type="protein sequence ID" value="OTN99628.1"/>
    <property type="molecule type" value="Genomic_DNA"/>
</dbReference>
<reference evidence="5 7" key="2">
    <citation type="submission" date="2016-04" db="EMBL/GenBank/DDBJ databases">
        <authorList>
            <person name="Millard A."/>
        </authorList>
    </citation>
    <scope>NUCLEOTIDE SEQUENCE [LARGE SCALE GENOMIC DNA]</scope>
    <source>
        <strain evidence="5">Isolate 22</strain>
    </source>
</reference>
<dbReference type="InterPro" id="IPR050325">
    <property type="entry name" value="Prot/Nucl_acid_deglycase"/>
</dbReference>
<keyword evidence="2" id="KW-0808">Transferase</keyword>
<dbReference type="Gene3D" id="3.40.50.880">
    <property type="match status" value="1"/>
</dbReference>